<dbReference type="InterPro" id="IPR044824">
    <property type="entry name" value="MAIN-like"/>
</dbReference>
<dbReference type="GO" id="GO:0010073">
    <property type="term" value="P:meristem maintenance"/>
    <property type="evidence" value="ECO:0007669"/>
    <property type="project" value="InterPro"/>
</dbReference>
<sequence length="241" mass="26340">MAEGEEPLGPIGVNTAGVTVPERDATAGGVARAIVGGDDMEVGTGEPLLPLQDPWYCSALLFPAVGAPEVSPPRVPKKWILKGEAPSLETAWVLAATSILDLCFQQKELLLAPIQFLCSCGTISGWSNWVEQEVADEGFCQILRDARVFEVVVLSRGWNMYRDVRALQFMVRRWHTDTHTFFFPWGETTVTLEDVERICLLPNMGYVNPLELELSEAEAKIAGKLLETFGGTSASWGGSRA</sequence>
<name>A0AAN7G6F1_QUERU</name>
<dbReference type="EMBL" id="JAXUIC010000002">
    <property type="protein sequence ID" value="KAK4604311.1"/>
    <property type="molecule type" value="Genomic_DNA"/>
</dbReference>
<protein>
    <recommendedName>
        <fullName evidence="1">Aminotransferase-like plant mobile domain-containing protein</fullName>
    </recommendedName>
</protein>
<keyword evidence="3" id="KW-1185">Reference proteome</keyword>
<evidence type="ECO:0000313" key="3">
    <source>
        <dbReference type="Proteomes" id="UP001324115"/>
    </source>
</evidence>
<dbReference type="Pfam" id="PF10536">
    <property type="entry name" value="PMD"/>
    <property type="match status" value="1"/>
</dbReference>
<dbReference type="Proteomes" id="UP001324115">
    <property type="component" value="Unassembled WGS sequence"/>
</dbReference>
<feature type="domain" description="Aminotransferase-like plant mobile" evidence="1">
    <location>
        <begin position="158"/>
        <end position="206"/>
    </location>
</feature>
<organism evidence="2 3">
    <name type="scientific">Quercus rubra</name>
    <name type="common">Northern red oak</name>
    <name type="synonym">Quercus borealis</name>
    <dbReference type="NCBI Taxonomy" id="3512"/>
    <lineage>
        <taxon>Eukaryota</taxon>
        <taxon>Viridiplantae</taxon>
        <taxon>Streptophyta</taxon>
        <taxon>Embryophyta</taxon>
        <taxon>Tracheophyta</taxon>
        <taxon>Spermatophyta</taxon>
        <taxon>Magnoliopsida</taxon>
        <taxon>eudicotyledons</taxon>
        <taxon>Gunneridae</taxon>
        <taxon>Pentapetalae</taxon>
        <taxon>rosids</taxon>
        <taxon>fabids</taxon>
        <taxon>Fagales</taxon>
        <taxon>Fagaceae</taxon>
        <taxon>Quercus</taxon>
    </lineage>
</organism>
<evidence type="ECO:0000313" key="2">
    <source>
        <dbReference type="EMBL" id="KAK4604311.1"/>
    </source>
</evidence>
<proteinExistence type="predicted"/>
<comment type="caution">
    <text evidence="2">The sequence shown here is derived from an EMBL/GenBank/DDBJ whole genome shotgun (WGS) entry which is preliminary data.</text>
</comment>
<reference evidence="2 3" key="1">
    <citation type="journal article" date="2023" name="G3 (Bethesda)">
        <title>A haplotype-resolved chromosome-scale genome for Quercus rubra L. provides insights into the genetics of adaptive traits for red oak species.</title>
        <authorList>
            <person name="Kapoor B."/>
            <person name="Jenkins J."/>
            <person name="Schmutz J."/>
            <person name="Zhebentyayeva T."/>
            <person name="Kuelheim C."/>
            <person name="Coggeshall M."/>
            <person name="Heim C."/>
            <person name="Lasky J.R."/>
            <person name="Leites L."/>
            <person name="Islam-Faridi N."/>
            <person name="Romero-Severson J."/>
            <person name="DeLeo V.L."/>
            <person name="Lucas S.M."/>
            <person name="Lazic D."/>
            <person name="Gailing O."/>
            <person name="Carlson J."/>
            <person name="Staton M."/>
        </authorList>
    </citation>
    <scope>NUCLEOTIDE SEQUENCE [LARGE SCALE GENOMIC DNA]</scope>
    <source>
        <strain evidence="2">Pseudo-F2</strain>
    </source>
</reference>
<dbReference type="InterPro" id="IPR019557">
    <property type="entry name" value="AminoTfrase-like_pln_mobile"/>
</dbReference>
<gene>
    <name evidence="2" type="ORF">RGQ29_012707</name>
</gene>
<dbReference type="AlphaFoldDB" id="A0AAN7G6F1"/>
<evidence type="ECO:0000259" key="1">
    <source>
        <dbReference type="Pfam" id="PF10536"/>
    </source>
</evidence>
<accession>A0AAN7G6F1</accession>
<dbReference type="PANTHER" id="PTHR46033">
    <property type="entry name" value="PROTEIN MAIN-LIKE 2"/>
    <property type="match status" value="1"/>
</dbReference>
<dbReference type="PANTHER" id="PTHR46033:SF29">
    <property type="entry name" value="OS09G0391400 PROTEIN"/>
    <property type="match status" value="1"/>
</dbReference>